<feature type="binding site" evidence="9">
    <location>
        <position position="111"/>
    </location>
    <ligand>
        <name>FMN</name>
        <dbReference type="ChEBI" id="CHEBI:58210"/>
    </ligand>
</feature>
<dbReference type="PANTHER" id="PTHR45846">
    <property type="entry name" value="TRNA-DIHYDROURIDINE(47) SYNTHASE [NAD(P)(+)]-LIKE"/>
    <property type="match status" value="1"/>
</dbReference>
<evidence type="ECO:0000256" key="5">
    <source>
        <dbReference type="ARBA" id="ARBA00022857"/>
    </source>
</evidence>
<keyword evidence="4 7" id="KW-0819">tRNA processing</keyword>
<dbReference type="STRING" id="1891926.Fuma_03812"/>
<keyword evidence="9" id="KW-0547">Nucleotide-binding</keyword>
<evidence type="ECO:0000256" key="9">
    <source>
        <dbReference type="PIRSR" id="PIRSR006621-2"/>
    </source>
</evidence>
<dbReference type="CDD" id="cd02801">
    <property type="entry name" value="DUS_like_FMN"/>
    <property type="match status" value="1"/>
</dbReference>
<dbReference type="PANTHER" id="PTHR45846:SF1">
    <property type="entry name" value="TRNA-DIHYDROURIDINE(47) SYNTHASE [NAD(P)(+)]-LIKE"/>
    <property type="match status" value="1"/>
</dbReference>
<evidence type="ECO:0000313" key="12">
    <source>
        <dbReference type="EMBL" id="APZ94188.1"/>
    </source>
</evidence>
<gene>
    <name evidence="12" type="primary">dus_1</name>
    <name evidence="12" type="ORF">Fuma_03812</name>
</gene>
<dbReference type="InterPro" id="IPR035587">
    <property type="entry name" value="DUS-like_FMN-bd"/>
</dbReference>
<dbReference type="InterPro" id="IPR001269">
    <property type="entry name" value="DUS_fam"/>
</dbReference>
<reference evidence="12 13" key="1">
    <citation type="journal article" date="2016" name="Front. Microbiol.">
        <title>Fuerstia marisgermanicae gen. nov., sp. nov., an Unusual Member of the Phylum Planctomycetes from the German Wadden Sea.</title>
        <authorList>
            <person name="Kohn T."/>
            <person name="Heuer A."/>
            <person name="Jogler M."/>
            <person name="Vollmers J."/>
            <person name="Boedeker C."/>
            <person name="Bunk B."/>
            <person name="Rast P."/>
            <person name="Borchert D."/>
            <person name="Glockner I."/>
            <person name="Freese H.M."/>
            <person name="Klenk H.P."/>
            <person name="Overmann J."/>
            <person name="Kaster A.K."/>
            <person name="Rohde M."/>
            <person name="Wiegand S."/>
            <person name="Jogler C."/>
        </authorList>
    </citation>
    <scope>NUCLEOTIDE SEQUENCE [LARGE SCALE GENOMIC DNA]</scope>
    <source>
        <strain evidence="12 13">NH11</strain>
    </source>
</reference>
<dbReference type="EMBL" id="CP017641">
    <property type="protein sequence ID" value="APZ94188.1"/>
    <property type="molecule type" value="Genomic_DNA"/>
</dbReference>
<keyword evidence="13" id="KW-1185">Reference proteome</keyword>
<dbReference type="Pfam" id="PF01207">
    <property type="entry name" value="Dus"/>
    <property type="match status" value="1"/>
</dbReference>
<dbReference type="GO" id="GO:0003723">
    <property type="term" value="F:RNA binding"/>
    <property type="evidence" value="ECO:0007669"/>
    <property type="project" value="TreeGrafter"/>
</dbReference>
<keyword evidence="6 7" id="KW-0560">Oxidoreductase</keyword>
<feature type="domain" description="DUS-like FMN-binding" evidence="11">
    <location>
        <begin position="54"/>
        <end position="347"/>
    </location>
</feature>
<dbReference type="SUPFAM" id="SSF51395">
    <property type="entry name" value="FMN-linked oxidoreductases"/>
    <property type="match status" value="1"/>
</dbReference>
<dbReference type="InterPro" id="IPR018517">
    <property type="entry name" value="tRNA_hU_synthase_CS"/>
</dbReference>
<feature type="region of interest" description="Disordered" evidence="10">
    <location>
        <begin position="1"/>
        <end position="39"/>
    </location>
</feature>
<name>A0A1P8WJG9_9PLAN</name>
<feature type="binding site" evidence="9">
    <location>
        <position position="180"/>
    </location>
    <ligand>
        <name>FMN</name>
        <dbReference type="ChEBI" id="CHEBI:58210"/>
    </ligand>
</feature>
<comment type="similarity">
    <text evidence="7">Belongs to the dus family.</text>
</comment>
<evidence type="ECO:0000313" key="13">
    <source>
        <dbReference type="Proteomes" id="UP000187735"/>
    </source>
</evidence>
<feature type="binding site" evidence="9">
    <location>
        <begin position="266"/>
        <end position="267"/>
    </location>
    <ligand>
        <name>FMN</name>
        <dbReference type="ChEBI" id="CHEBI:58210"/>
    </ligand>
</feature>
<evidence type="ECO:0000256" key="8">
    <source>
        <dbReference type="PIRSR" id="PIRSR006621-1"/>
    </source>
</evidence>
<dbReference type="Proteomes" id="UP000187735">
    <property type="component" value="Chromosome"/>
</dbReference>
<dbReference type="InterPro" id="IPR013785">
    <property type="entry name" value="Aldolase_TIM"/>
</dbReference>
<feature type="active site" description="Proton donor" evidence="8">
    <location>
        <position position="141"/>
    </location>
</feature>
<evidence type="ECO:0000259" key="11">
    <source>
        <dbReference type="Pfam" id="PF01207"/>
    </source>
</evidence>
<dbReference type="PIRSF" id="PIRSF006621">
    <property type="entry name" value="Dus"/>
    <property type="match status" value="1"/>
</dbReference>
<evidence type="ECO:0000256" key="10">
    <source>
        <dbReference type="SAM" id="MobiDB-lite"/>
    </source>
</evidence>
<comment type="cofactor">
    <cofactor evidence="1 7 9">
        <name>FMN</name>
        <dbReference type="ChEBI" id="CHEBI:58210"/>
    </cofactor>
</comment>
<keyword evidence="2 7" id="KW-0285">Flavoprotein</keyword>
<organism evidence="12 13">
    <name type="scientific">Fuerstiella marisgermanici</name>
    <dbReference type="NCBI Taxonomy" id="1891926"/>
    <lineage>
        <taxon>Bacteria</taxon>
        <taxon>Pseudomonadati</taxon>
        <taxon>Planctomycetota</taxon>
        <taxon>Planctomycetia</taxon>
        <taxon>Planctomycetales</taxon>
        <taxon>Planctomycetaceae</taxon>
        <taxon>Fuerstiella</taxon>
    </lineage>
</organism>
<evidence type="ECO:0000256" key="3">
    <source>
        <dbReference type="ARBA" id="ARBA00022643"/>
    </source>
</evidence>
<proteinExistence type="inferred from homology"/>
<dbReference type="GO" id="GO:0050660">
    <property type="term" value="F:flavin adenine dinucleotide binding"/>
    <property type="evidence" value="ECO:0007669"/>
    <property type="project" value="InterPro"/>
</dbReference>
<feature type="compositionally biased region" description="Polar residues" evidence="10">
    <location>
        <begin position="24"/>
        <end position="39"/>
    </location>
</feature>
<dbReference type="AlphaFoldDB" id="A0A1P8WJG9"/>
<accession>A0A1P8WJG9</accession>
<comment type="function">
    <text evidence="7">Catalyzes the synthesis of 5,6-dihydrouridine (D), a modified base found in the D-loop of most tRNAs, via the reduction of the C5-C6 double bond in target uridines.</text>
</comment>
<dbReference type="PROSITE" id="PS01136">
    <property type="entry name" value="UPF0034"/>
    <property type="match status" value="1"/>
</dbReference>
<evidence type="ECO:0000256" key="7">
    <source>
        <dbReference type="PIRNR" id="PIRNR006621"/>
    </source>
</evidence>
<protein>
    <recommendedName>
        <fullName evidence="7">tRNA-dihydrouridine synthase</fullName>
        <ecNumber evidence="7">1.3.1.-</ecNumber>
    </recommendedName>
</protein>
<evidence type="ECO:0000256" key="1">
    <source>
        <dbReference type="ARBA" id="ARBA00001917"/>
    </source>
</evidence>
<sequence>MSYSARWMSDGEDDRRPSHRRRCANNSNNMPLQSTTSQQPITIGNRELTSRFFLAPLAGYTHHAFRVMLRRLGGLGLATTDLVQAQMLVSQTRKSMELVETSPEDRPLSVQIFSGVTEQLVQAAKWLEDHGYEGIDINMGCPMAKVNGSGGGARLMCDTTGATEMVGRVIDAVDLPVTVKMRLGWDNENLTAPELAAAFEQIGVAAVTVHGRTRQQGFQGTVNREGIRETVQAVKSMPIIANGDVRNSDEAFSMLDETGCAAVAIGRGAMLDPWIFRKLRDIEQGITPHKPTADEQVAFLSDHFHLMREQHGDYSCFLFRKFAAWYGGRLGIPEDLEDRLRRFESAAEFDSLLKEIRARHGERESEIATALIKVPNGPVEHW</sequence>
<dbReference type="EC" id="1.3.1.-" evidence="7"/>
<dbReference type="KEGG" id="fmr:Fuma_03812"/>
<feature type="binding site" evidence="9">
    <location>
        <position position="210"/>
    </location>
    <ligand>
        <name>FMN</name>
        <dbReference type="ChEBI" id="CHEBI:58210"/>
    </ligand>
</feature>
<evidence type="ECO:0000256" key="4">
    <source>
        <dbReference type="ARBA" id="ARBA00022694"/>
    </source>
</evidence>
<dbReference type="GO" id="GO:0017150">
    <property type="term" value="F:tRNA dihydrouridine synthase activity"/>
    <property type="evidence" value="ECO:0007669"/>
    <property type="project" value="InterPro"/>
</dbReference>
<evidence type="ECO:0000256" key="2">
    <source>
        <dbReference type="ARBA" id="ARBA00022630"/>
    </source>
</evidence>
<dbReference type="Gene3D" id="3.20.20.70">
    <property type="entry name" value="Aldolase class I"/>
    <property type="match status" value="1"/>
</dbReference>
<evidence type="ECO:0000256" key="6">
    <source>
        <dbReference type="ARBA" id="ARBA00023002"/>
    </source>
</evidence>
<keyword evidence="3 7" id="KW-0288">FMN</keyword>
<keyword evidence="5" id="KW-0521">NADP</keyword>